<dbReference type="AlphaFoldDB" id="A0A8H7EUH4"/>
<evidence type="ECO:0000256" key="9">
    <source>
        <dbReference type="PIRSR" id="PIRSR601273-2"/>
    </source>
</evidence>
<dbReference type="InterPro" id="IPR018301">
    <property type="entry name" value="ArAA_hydroxylase_Fe/CU_BS"/>
</dbReference>
<evidence type="ECO:0000256" key="1">
    <source>
        <dbReference type="ARBA" id="ARBA00001954"/>
    </source>
</evidence>
<dbReference type="GO" id="GO:0005506">
    <property type="term" value="F:iron ion binding"/>
    <property type="evidence" value="ECO:0007669"/>
    <property type="project" value="InterPro"/>
</dbReference>
<comment type="caution">
    <text evidence="12">The sequence shown here is derived from an EMBL/GenBank/DDBJ whole genome shotgun (WGS) entry which is preliminary data.</text>
</comment>
<keyword evidence="7" id="KW-0503">Monooxygenase</keyword>
<evidence type="ECO:0000256" key="3">
    <source>
        <dbReference type="ARBA" id="ARBA00011995"/>
    </source>
</evidence>
<feature type="domain" description="Biopterin-dependent aromatic amino acid hydroxylase family profile" evidence="10">
    <location>
        <begin position="78"/>
        <end position="404"/>
    </location>
</feature>
<dbReference type="InterPro" id="IPR001273">
    <property type="entry name" value="ArAA_hydroxylase"/>
</dbReference>
<keyword evidence="4 8" id="KW-0479">Metal-binding</keyword>
<gene>
    <name evidence="12" type="ORF">EC973_006794</name>
</gene>
<dbReference type="PIRSF" id="PIRSF000336">
    <property type="entry name" value="TH"/>
    <property type="match status" value="1"/>
</dbReference>
<feature type="binding site" evidence="8">
    <location>
        <position position="262"/>
    </location>
    <ligand>
        <name>Fe cation</name>
        <dbReference type="ChEBI" id="CHEBI:24875"/>
    </ligand>
</feature>
<dbReference type="EC" id="1.14.16.1" evidence="3"/>
<reference evidence="12" key="1">
    <citation type="submission" date="2020-01" db="EMBL/GenBank/DDBJ databases">
        <title>Genome Sequencing of Three Apophysomyces-Like Fungal Strains Confirms a Novel Fungal Genus in the Mucoromycota with divergent Burkholderia-like Endosymbiotic Bacteria.</title>
        <authorList>
            <person name="Stajich J.E."/>
            <person name="Macias A.M."/>
            <person name="Carter-House D."/>
            <person name="Lovett B."/>
            <person name="Kasson L.R."/>
            <person name="Berry K."/>
            <person name="Grigoriev I."/>
            <person name="Chang Y."/>
            <person name="Spatafora J."/>
            <person name="Kasson M.T."/>
        </authorList>
    </citation>
    <scope>NUCLEOTIDE SEQUENCE</scope>
    <source>
        <strain evidence="12">NRRL A-21654</strain>
    </source>
</reference>
<feature type="domain" description="ACT" evidence="11">
    <location>
        <begin position="5"/>
        <end position="84"/>
    </location>
</feature>
<evidence type="ECO:0000313" key="12">
    <source>
        <dbReference type="EMBL" id="KAF7728029.1"/>
    </source>
</evidence>
<dbReference type="Proteomes" id="UP000605846">
    <property type="component" value="Unassembled WGS sequence"/>
</dbReference>
<dbReference type="PRINTS" id="PR00372">
    <property type="entry name" value="FYWHYDRXLASE"/>
</dbReference>
<dbReference type="Pfam" id="PF00351">
    <property type="entry name" value="Biopterin_H"/>
    <property type="match status" value="1"/>
</dbReference>
<keyword evidence="13" id="KW-1185">Reference proteome</keyword>
<name>A0A8H7EUH4_9FUNG</name>
<evidence type="ECO:0000256" key="5">
    <source>
        <dbReference type="ARBA" id="ARBA00023002"/>
    </source>
</evidence>
<dbReference type="SUPFAM" id="SSF56534">
    <property type="entry name" value="Aromatic aminoacid monoxygenases, catalytic and oligomerization domains"/>
    <property type="match status" value="1"/>
</dbReference>
<proteinExistence type="inferred from homology"/>
<keyword evidence="6 8" id="KW-0408">Iron</keyword>
<comment type="similarity">
    <text evidence="2">Belongs to the biopterin-dependent aromatic amino acid hydroxylase family.</text>
</comment>
<dbReference type="GO" id="GO:0009094">
    <property type="term" value="P:L-phenylalanine biosynthetic process"/>
    <property type="evidence" value="ECO:0007669"/>
    <property type="project" value="InterPro"/>
</dbReference>
<dbReference type="PANTHER" id="PTHR11473:SF24">
    <property type="entry name" value="PHENYLALANINE-4-HYDROXYLASE"/>
    <property type="match status" value="1"/>
</dbReference>
<evidence type="ECO:0000256" key="6">
    <source>
        <dbReference type="ARBA" id="ARBA00023004"/>
    </source>
</evidence>
<comment type="cofactor">
    <cofactor evidence="1 9">
        <name>Fe(2+)</name>
        <dbReference type="ChEBI" id="CHEBI:29033"/>
    </cofactor>
</comment>
<dbReference type="InterPro" id="IPR036329">
    <property type="entry name" value="Aro-AA_hydroxylase_C_sf"/>
</dbReference>
<dbReference type="PANTHER" id="PTHR11473">
    <property type="entry name" value="AROMATIC AMINO ACID HYDROXYLASE"/>
    <property type="match status" value="1"/>
</dbReference>
<dbReference type="OrthoDB" id="983542at2759"/>
<accession>A0A8H7EUH4</accession>
<feature type="binding site" evidence="8">
    <location>
        <position position="257"/>
    </location>
    <ligand>
        <name>Fe cation</name>
        <dbReference type="ChEBI" id="CHEBI:24875"/>
    </ligand>
</feature>
<feature type="binding site" evidence="8">
    <location>
        <position position="302"/>
    </location>
    <ligand>
        <name>Fe cation</name>
        <dbReference type="ChEBI" id="CHEBI:24875"/>
    </ligand>
</feature>
<dbReference type="EMBL" id="JABAYA010000045">
    <property type="protein sequence ID" value="KAF7728029.1"/>
    <property type="molecule type" value="Genomic_DNA"/>
</dbReference>
<dbReference type="PROSITE" id="PS00367">
    <property type="entry name" value="BH4_AAA_HYDROXYL_1"/>
    <property type="match status" value="1"/>
</dbReference>
<sequence>MSKTTLCFSIADKTGALEECLAAIKSMSISLTRIESRPSKSENWDYDFFIDFNAVNADQVKQAVEVLRSHTKDICVIGQADSPHKSLDSVPWFPRKLTDLDTFATKVLEMGEELSADHPGANDPQYRARRAEITKIAKEYRTGQPIPHVEYTPEEISTWSQVYQHLTALYPTHACREHRHMFPLLVQNCGYSESNIPQLEVVSAFLKDCTGFTIRPVMGLLTSRDFLNAFAFRVFHSTQYVRHHSRPFYTPEPDVCHELLGHVPLFADRDFADFSQEIGLASLGASDEDIDKLATIYWFTVEFGLCRQEGQVRAYGAGLLSSFGELEYCLSNKPQVKPFDPSITALQKYPITEYQPVYFIADSFKDAQDKVREFASKMNRPFSVRYDALTQTVEVLDTKVRKLE</sequence>
<evidence type="ECO:0000256" key="4">
    <source>
        <dbReference type="ARBA" id="ARBA00022723"/>
    </source>
</evidence>
<evidence type="ECO:0000256" key="7">
    <source>
        <dbReference type="ARBA" id="ARBA00023033"/>
    </source>
</evidence>
<evidence type="ECO:0000256" key="8">
    <source>
        <dbReference type="PIRSR" id="PIRSR000336-1"/>
    </source>
</evidence>
<dbReference type="InterPro" id="IPR019774">
    <property type="entry name" value="Aromatic-AA_hydroxylase_C"/>
</dbReference>
<keyword evidence="5" id="KW-0560">Oxidoreductase</keyword>
<evidence type="ECO:0000259" key="11">
    <source>
        <dbReference type="PROSITE" id="PS51671"/>
    </source>
</evidence>
<dbReference type="InterPro" id="IPR002912">
    <property type="entry name" value="ACT_dom"/>
</dbReference>
<dbReference type="InterPro" id="IPR019773">
    <property type="entry name" value="Tyrosine_3-monooxygenase-like"/>
</dbReference>
<protein>
    <recommendedName>
        <fullName evidence="3">phenylalanine 4-monooxygenase</fullName>
        <ecNumber evidence="3">1.14.16.1</ecNumber>
    </recommendedName>
</protein>
<dbReference type="PROSITE" id="PS51410">
    <property type="entry name" value="BH4_AAA_HYDROXYL_2"/>
    <property type="match status" value="1"/>
</dbReference>
<dbReference type="PROSITE" id="PS51671">
    <property type="entry name" value="ACT"/>
    <property type="match status" value="1"/>
</dbReference>
<evidence type="ECO:0000259" key="10">
    <source>
        <dbReference type="PROSITE" id="PS51410"/>
    </source>
</evidence>
<organism evidence="12 13">
    <name type="scientific">Apophysomyces ossiformis</name>
    <dbReference type="NCBI Taxonomy" id="679940"/>
    <lineage>
        <taxon>Eukaryota</taxon>
        <taxon>Fungi</taxon>
        <taxon>Fungi incertae sedis</taxon>
        <taxon>Mucoromycota</taxon>
        <taxon>Mucoromycotina</taxon>
        <taxon>Mucoromycetes</taxon>
        <taxon>Mucorales</taxon>
        <taxon>Mucorineae</taxon>
        <taxon>Mucoraceae</taxon>
        <taxon>Apophysomyces</taxon>
    </lineage>
</organism>
<dbReference type="CDD" id="cd04905">
    <property type="entry name" value="ACT_CM-PDT"/>
    <property type="match status" value="1"/>
</dbReference>
<dbReference type="GO" id="GO:0004505">
    <property type="term" value="F:phenylalanine 4-monooxygenase activity"/>
    <property type="evidence" value="ECO:0007669"/>
    <property type="project" value="UniProtKB-EC"/>
</dbReference>
<dbReference type="InterPro" id="IPR018528">
    <property type="entry name" value="Preph_deHydtase_CS"/>
</dbReference>
<evidence type="ECO:0000313" key="13">
    <source>
        <dbReference type="Proteomes" id="UP000605846"/>
    </source>
</evidence>
<dbReference type="InterPro" id="IPR045865">
    <property type="entry name" value="ACT-like_dom_sf"/>
</dbReference>
<dbReference type="FunFam" id="1.10.800.10:FF:000004">
    <property type="entry name" value="Tyrosine 3-monooxygenase"/>
    <property type="match status" value="1"/>
</dbReference>
<evidence type="ECO:0000256" key="2">
    <source>
        <dbReference type="ARBA" id="ARBA00009712"/>
    </source>
</evidence>
<dbReference type="SUPFAM" id="SSF55021">
    <property type="entry name" value="ACT-like"/>
    <property type="match status" value="1"/>
</dbReference>
<dbReference type="PROSITE" id="PS00858">
    <property type="entry name" value="PREPHENATE_DEHYDR_2"/>
    <property type="match status" value="1"/>
</dbReference>
<dbReference type="InterPro" id="IPR036951">
    <property type="entry name" value="ArAA_hydroxylase_sf"/>
</dbReference>
<dbReference type="Gene3D" id="1.10.800.10">
    <property type="entry name" value="Aromatic amino acid hydroxylase"/>
    <property type="match status" value="1"/>
</dbReference>
<dbReference type="GO" id="GO:0004664">
    <property type="term" value="F:prephenate dehydratase activity"/>
    <property type="evidence" value="ECO:0007669"/>
    <property type="project" value="InterPro"/>
</dbReference>